<reference evidence="1 2" key="1">
    <citation type="submission" date="2018-08" db="EMBL/GenBank/DDBJ databases">
        <title>Salinimonas sediminis sp. nov., a piezophilic bacterium isolated from a deep-sea sediment sample from the New Britain Trench.</title>
        <authorList>
            <person name="Cao J."/>
        </authorList>
    </citation>
    <scope>NUCLEOTIDE SEQUENCE [LARGE SCALE GENOMIC DNA]</scope>
    <source>
        <strain evidence="1 2">N102</strain>
    </source>
</reference>
<dbReference type="Proteomes" id="UP000262073">
    <property type="component" value="Chromosome"/>
</dbReference>
<keyword evidence="2" id="KW-1185">Reference proteome</keyword>
<protein>
    <recommendedName>
        <fullName evidence="3">DUF3135 domain-containing protein</fullName>
    </recommendedName>
</protein>
<evidence type="ECO:0000313" key="1">
    <source>
        <dbReference type="EMBL" id="AXR05716.1"/>
    </source>
</evidence>
<proteinExistence type="predicted"/>
<dbReference type="OrthoDB" id="6322408at2"/>
<dbReference type="EMBL" id="CP031769">
    <property type="protein sequence ID" value="AXR05716.1"/>
    <property type="molecule type" value="Genomic_DNA"/>
</dbReference>
<dbReference type="KEGG" id="salm:D0Y50_04600"/>
<evidence type="ECO:0008006" key="3">
    <source>
        <dbReference type="Google" id="ProtNLM"/>
    </source>
</evidence>
<gene>
    <name evidence="1" type="ORF">D0Y50_04600</name>
</gene>
<evidence type="ECO:0000313" key="2">
    <source>
        <dbReference type="Proteomes" id="UP000262073"/>
    </source>
</evidence>
<dbReference type="RefSeq" id="WP_117315718.1">
    <property type="nucleotide sequence ID" value="NZ_CP031769.1"/>
</dbReference>
<accession>A0A346NJK9</accession>
<dbReference type="AlphaFoldDB" id="A0A346NJK9"/>
<organism evidence="1 2">
    <name type="scientific">Salinimonas sediminis</name>
    <dbReference type="NCBI Taxonomy" id="2303538"/>
    <lineage>
        <taxon>Bacteria</taxon>
        <taxon>Pseudomonadati</taxon>
        <taxon>Pseudomonadota</taxon>
        <taxon>Gammaproteobacteria</taxon>
        <taxon>Alteromonadales</taxon>
        <taxon>Alteromonadaceae</taxon>
        <taxon>Alteromonas/Salinimonas group</taxon>
        <taxon>Salinimonas</taxon>
    </lineage>
</organism>
<name>A0A346NJK9_9ALTE</name>
<sequence>MNTYQFSHSLTPTELGELNEQLATLLVNTDIEEEQRFQMFLQLVRQRDSLIQQHLGALDTEPRKQFAAAELTVNNQLNELAQSLLHSAKNDISHFIKSQSAIKKYK</sequence>